<evidence type="ECO:0000313" key="19">
    <source>
        <dbReference type="Proteomes" id="UP000198797"/>
    </source>
</evidence>
<evidence type="ECO:0000256" key="1">
    <source>
        <dbReference type="ARBA" id="ARBA00000098"/>
    </source>
</evidence>
<dbReference type="InterPro" id="IPR045357">
    <property type="entry name" value="Aminopeptidase_N-like_N"/>
</dbReference>
<feature type="domain" description="Aminopeptidase N-like N-terminal" evidence="17">
    <location>
        <begin position="137"/>
        <end position="224"/>
    </location>
</feature>
<dbReference type="GO" id="GO:0043171">
    <property type="term" value="P:peptide catabolic process"/>
    <property type="evidence" value="ECO:0007669"/>
    <property type="project" value="TreeGrafter"/>
</dbReference>
<evidence type="ECO:0000259" key="16">
    <source>
        <dbReference type="Pfam" id="PF11838"/>
    </source>
</evidence>
<comment type="similarity">
    <text evidence="3">Belongs to the peptidase M1 family.</text>
</comment>
<evidence type="ECO:0000256" key="14">
    <source>
        <dbReference type="SAM" id="MobiDB-lite"/>
    </source>
</evidence>
<evidence type="ECO:0000256" key="13">
    <source>
        <dbReference type="ARBA" id="ARBA00031533"/>
    </source>
</evidence>
<evidence type="ECO:0000256" key="8">
    <source>
        <dbReference type="ARBA" id="ARBA00022723"/>
    </source>
</evidence>
<dbReference type="InterPro" id="IPR050344">
    <property type="entry name" value="Peptidase_M1_aminopeptidases"/>
</dbReference>
<sequence length="880" mass="96671">MEDSARVAATSGRQGLAQPEGGESGMETKVPGVRNLTQVEATERARLLEVTGYDINLDLSTAVQAEGRTFRSVTEVRFRCAEPGAGTFIETAAESVRAATLNGDPVDLTGWSAEKGLALTGLAAENVLVVEADFGYSNSGQGLHRTVDPVDGETYLYSQFETADAQKVFACFDQPDLKSVYTWHATVPAHWRVVSNMPVEREEPAGEGLKTVHFTTSARMSTYVTALCAGPYHEVRDSHDGIDLGVFCRASMAPHLEADDLFLITKQGFDFFHEQFGVRYPLPKYDQLWVPDFNAGAMENFGCVTHAESHYLFRSQVTDFEYEQRANTILHELAHMWFGDLVTMRWWNDLWLNESFAEWASHWCNTHATRFSEAWTTFLSIRKNWGYRQDQLSSTHPVYCEMPDLEAVEVNFDGITYAKGASVLKQLVAYVGEEPFLAGLRAYFGKHAWGNATFDDLLSELETASGRELRKFAAQWLETAQVNTLLPEVTIGADGGYERVLVRQEAPAGHPTLRTHRIGVGLYDLTDGRLVRRERVEVDVTGEATELSVLHGRPAADVLLLNDDDLTYTKLRLDERSMATVVQHIAGFESSLARALCWTAAWDMVRDAELSARDYVALVLAGLPAETDINLVTATLRQASTALIFYADPAWAPTGWAGLSRTAKDALAAAEPGSGFQLAWARAYASAARADEDLATLRGWLAGADVPAGLTIDTELRWTVLQSLVANGAAGTTEIEAELAGDRTASGEREAAYAHALVPTEANKATVWSLLTGPDALPNWRNRALLQGLTHPTQVALVAPYRERYFATVAQVWAQRDSEPAQEFVQLAYPAYLVEEETVAATDAWLAGDGHPASLRRLVAEGRDGVVRALKARARDAHAG</sequence>
<evidence type="ECO:0000256" key="2">
    <source>
        <dbReference type="ARBA" id="ARBA00001947"/>
    </source>
</evidence>
<keyword evidence="9 18" id="KW-0378">Hydrolase</keyword>
<evidence type="ECO:0000259" key="17">
    <source>
        <dbReference type="Pfam" id="PF17900"/>
    </source>
</evidence>
<dbReference type="FunFam" id="2.60.40.1730:FF:000010">
    <property type="entry name" value="Putative aminopeptidase N"/>
    <property type="match status" value="1"/>
</dbReference>
<dbReference type="STRING" id="121616.GA0070216_114132"/>
<dbReference type="GO" id="GO:0016020">
    <property type="term" value="C:membrane"/>
    <property type="evidence" value="ECO:0007669"/>
    <property type="project" value="TreeGrafter"/>
</dbReference>
<dbReference type="GO" id="GO:0005615">
    <property type="term" value="C:extracellular space"/>
    <property type="evidence" value="ECO:0007669"/>
    <property type="project" value="TreeGrafter"/>
</dbReference>
<feature type="region of interest" description="Disordered" evidence="14">
    <location>
        <begin position="1"/>
        <end position="29"/>
    </location>
</feature>
<dbReference type="InterPro" id="IPR042097">
    <property type="entry name" value="Aminopeptidase_N-like_N_sf"/>
</dbReference>
<comment type="cofactor">
    <cofactor evidence="2">
        <name>Zn(2+)</name>
        <dbReference type="ChEBI" id="CHEBI:29105"/>
    </cofactor>
</comment>
<evidence type="ECO:0000256" key="3">
    <source>
        <dbReference type="ARBA" id="ARBA00010136"/>
    </source>
</evidence>
<keyword evidence="8" id="KW-0479">Metal-binding</keyword>
<reference evidence="19" key="1">
    <citation type="submission" date="2016-06" db="EMBL/GenBank/DDBJ databases">
        <authorList>
            <person name="Varghese N."/>
            <person name="Submissions Spin"/>
        </authorList>
    </citation>
    <scope>NUCLEOTIDE SEQUENCE [LARGE SCALE GENOMIC DNA]</scope>
    <source>
        <strain evidence="19">DSM 44100</strain>
    </source>
</reference>
<protein>
    <recommendedName>
        <fullName evidence="5">Aminopeptidase N</fullName>
        <ecNumber evidence="4">3.4.11.2</ecNumber>
    </recommendedName>
    <alternativeName>
        <fullName evidence="12">Alanine aminopeptidase</fullName>
    </alternativeName>
    <alternativeName>
        <fullName evidence="13">Lysyl aminopeptidase</fullName>
    </alternativeName>
</protein>
<evidence type="ECO:0000256" key="9">
    <source>
        <dbReference type="ARBA" id="ARBA00022801"/>
    </source>
</evidence>
<dbReference type="InterPro" id="IPR001930">
    <property type="entry name" value="Peptidase_M1"/>
</dbReference>
<evidence type="ECO:0000259" key="15">
    <source>
        <dbReference type="Pfam" id="PF01433"/>
    </source>
</evidence>
<dbReference type="EMBL" id="FMCU01000014">
    <property type="protein sequence ID" value="SCF41348.1"/>
    <property type="molecule type" value="Genomic_DNA"/>
</dbReference>
<evidence type="ECO:0000313" key="18">
    <source>
        <dbReference type="EMBL" id="SCF41348.1"/>
    </source>
</evidence>
<dbReference type="NCBIfam" id="TIGR02412">
    <property type="entry name" value="pepN_strep_liv"/>
    <property type="match status" value="1"/>
</dbReference>
<keyword evidence="19" id="KW-1185">Reference proteome</keyword>
<dbReference type="EC" id="3.4.11.2" evidence="4"/>
<dbReference type="PANTHER" id="PTHR11533:SF174">
    <property type="entry name" value="PUROMYCIN-SENSITIVE AMINOPEPTIDASE-RELATED"/>
    <property type="match status" value="1"/>
</dbReference>
<keyword evidence="7" id="KW-0645">Protease</keyword>
<keyword evidence="11" id="KW-0482">Metalloprotease</keyword>
<gene>
    <name evidence="18" type="ORF">GA0070216_114132</name>
</gene>
<dbReference type="Gene3D" id="1.10.390.10">
    <property type="entry name" value="Neutral Protease Domain 2"/>
    <property type="match status" value="1"/>
</dbReference>
<dbReference type="PANTHER" id="PTHR11533">
    <property type="entry name" value="PROTEASE M1 ZINC METALLOPROTEASE"/>
    <property type="match status" value="1"/>
</dbReference>
<dbReference type="AlphaFoldDB" id="A0A1C5A7Z3"/>
<dbReference type="InterPro" id="IPR012778">
    <property type="entry name" value="Pept_M1_aminopeptidase"/>
</dbReference>
<dbReference type="Proteomes" id="UP000198797">
    <property type="component" value="Unassembled WGS sequence"/>
</dbReference>
<evidence type="ECO:0000256" key="10">
    <source>
        <dbReference type="ARBA" id="ARBA00022833"/>
    </source>
</evidence>
<dbReference type="GO" id="GO:0005737">
    <property type="term" value="C:cytoplasm"/>
    <property type="evidence" value="ECO:0007669"/>
    <property type="project" value="TreeGrafter"/>
</dbReference>
<accession>A0A1C5A7Z3</accession>
<proteinExistence type="inferred from homology"/>
<name>A0A1C5A7Z3_9ACTN</name>
<evidence type="ECO:0000256" key="5">
    <source>
        <dbReference type="ARBA" id="ARBA00015611"/>
    </source>
</evidence>
<dbReference type="FunFam" id="1.10.390.10:FF:000004">
    <property type="entry name" value="Aminopeptidase N"/>
    <property type="match status" value="1"/>
</dbReference>
<dbReference type="InterPro" id="IPR014782">
    <property type="entry name" value="Peptidase_M1_dom"/>
</dbReference>
<dbReference type="Pfam" id="PF17900">
    <property type="entry name" value="Peptidase_M1_N"/>
    <property type="match status" value="1"/>
</dbReference>
<organism evidence="18 19">
    <name type="scientific">Micromonospora matsumotoense</name>
    <dbReference type="NCBI Taxonomy" id="121616"/>
    <lineage>
        <taxon>Bacteria</taxon>
        <taxon>Bacillati</taxon>
        <taxon>Actinomycetota</taxon>
        <taxon>Actinomycetes</taxon>
        <taxon>Micromonosporales</taxon>
        <taxon>Micromonosporaceae</taxon>
        <taxon>Micromonospora</taxon>
    </lineage>
</organism>
<dbReference type="CDD" id="cd09602">
    <property type="entry name" value="M1_APN"/>
    <property type="match status" value="1"/>
</dbReference>
<dbReference type="Pfam" id="PF11838">
    <property type="entry name" value="ERAP1_C"/>
    <property type="match status" value="1"/>
</dbReference>
<evidence type="ECO:0000256" key="6">
    <source>
        <dbReference type="ARBA" id="ARBA00022438"/>
    </source>
</evidence>
<evidence type="ECO:0000256" key="4">
    <source>
        <dbReference type="ARBA" id="ARBA00012564"/>
    </source>
</evidence>
<dbReference type="Gene3D" id="2.60.40.1730">
    <property type="entry name" value="tricorn interacting facor f3 domain"/>
    <property type="match status" value="1"/>
</dbReference>
<keyword evidence="6 18" id="KW-0031">Aminopeptidase</keyword>
<dbReference type="Pfam" id="PF01433">
    <property type="entry name" value="Peptidase_M1"/>
    <property type="match status" value="1"/>
</dbReference>
<evidence type="ECO:0000256" key="7">
    <source>
        <dbReference type="ARBA" id="ARBA00022670"/>
    </source>
</evidence>
<dbReference type="PRINTS" id="PR00756">
    <property type="entry name" value="ALADIPTASE"/>
</dbReference>
<dbReference type="InterPro" id="IPR027268">
    <property type="entry name" value="Peptidase_M4/M1_CTD_sf"/>
</dbReference>
<feature type="domain" description="ERAP1-like C-terminal" evidence="16">
    <location>
        <begin position="559"/>
        <end position="867"/>
    </location>
</feature>
<comment type="catalytic activity">
    <reaction evidence="1">
        <text>Release of an N-terminal amino acid, Xaa-|-Yaa- from a peptide, amide or arylamide. Xaa is preferably Ala, but may be most amino acids including Pro (slow action). When a terminal hydrophobic residue is followed by a prolyl residue, the two may be released as an intact Xaa-Pro dipeptide.</text>
        <dbReference type="EC" id="3.4.11.2"/>
    </reaction>
</comment>
<dbReference type="GO" id="GO:0008270">
    <property type="term" value="F:zinc ion binding"/>
    <property type="evidence" value="ECO:0007669"/>
    <property type="project" value="InterPro"/>
</dbReference>
<dbReference type="GO" id="GO:0006508">
    <property type="term" value="P:proteolysis"/>
    <property type="evidence" value="ECO:0007669"/>
    <property type="project" value="UniProtKB-KW"/>
</dbReference>
<dbReference type="GO" id="GO:0016285">
    <property type="term" value="F:alanyl aminopeptidase activity"/>
    <property type="evidence" value="ECO:0007669"/>
    <property type="project" value="UniProtKB-EC"/>
</dbReference>
<keyword evidence="10" id="KW-0862">Zinc</keyword>
<evidence type="ECO:0000256" key="11">
    <source>
        <dbReference type="ARBA" id="ARBA00023049"/>
    </source>
</evidence>
<dbReference type="InterPro" id="IPR024571">
    <property type="entry name" value="ERAP1-like_C_dom"/>
</dbReference>
<dbReference type="GO" id="GO:0042277">
    <property type="term" value="F:peptide binding"/>
    <property type="evidence" value="ECO:0007669"/>
    <property type="project" value="TreeGrafter"/>
</dbReference>
<evidence type="ECO:0000256" key="12">
    <source>
        <dbReference type="ARBA" id="ARBA00029811"/>
    </source>
</evidence>
<dbReference type="SUPFAM" id="SSF63737">
    <property type="entry name" value="Leukotriene A4 hydrolase N-terminal domain"/>
    <property type="match status" value="1"/>
</dbReference>
<dbReference type="GO" id="GO:0070006">
    <property type="term" value="F:metalloaminopeptidase activity"/>
    <property type="evidence" value="ECO:0007669"/>
    <property type="project" value="TreeGrafter"/>
</dbReference>
<feature type="domain" description="Peptidase M1 membrane alanine aminopeptidase" evidence="15">
    <location>
        <begin position="265"/>
        <end position="476"/>
    </location>
</feature>
<dbReference type="SUPFAM" id="SSF55486">
    <property type="entry name" value="Metalloproteases ('zincins'), catalytic domain"/>
    <property type="match status" value="1"/>
</dbReference>